<sequence>MMSCFTLKHILKTERVRFRIWSCCVSGDDAQSTELLSTWDDPQVSEAAQGCVAIKLNSQSEACGQFSQICILYLLWSSTSIT</sequence>
<reference evidence="1" key="2">
    <citation type="submission" date="2025-09" db="UniProtKB">
        <authorList>
            <consortium name="Ensembl"/>
        </authorList>
    </citation>
    <scope>IDENTIFICATION</scope>
</reference>
<dbReference type="PANTHER" id="PTHR46424:SF1">
    <property type="entry name" value="UBX DOMAIN-CONTAINING PROTEIN 4"/>
    <property type="match status" value="1"/>
</dbReference>
<proteinExistence type="predicted"/>
<keyword evidence="2" id="KW-1185">Reference proteome</keyword>
<dbReference type="AlphaFoldDB" id="A0A8C6UPK7"/>
<evidence type="ECO:0000313" key="2">
    <source>
        <dbReference type="Proteomes" id="UP000694523"/>
    </source>
</evidence>
<dbReference type="Ensembl" id="ENSNMLT00000043966.1">
    <property type="protein sequence ID" value="ENSNMLP00000039515.1"/>
    <property type="gene ID" value="ENSNMLG00000024337.1"/>
</dbReference>
<organism evidence="1 2">
    <name type="scientific">Neogobius melanostomus</name>
    <name type="common">round goby</name>
    <dbReference type="NCBI Taxonomy" id="47308"/>
    <lineage>
        <taxon>Eukaryota</taxon>
        <taxon>Metazoa</taxon>
        <taxon>Chordata</taxon>
        <taxon>Craniata</taxon>
        <taxon>Vertebrata</taxon>
        <taxon>Euteleostomi</taxon>
        <taxon>Actinopterygii</taxon>
        <taxon>Neopterygii</taxon>
        <taxon>Teleostei</taxon>
        <taxon>Neoteleostei</taxon>
        <taxon>Acanthomorphata</taxon>
        <taxon>Gobiaria</taxon>
        <taxon>Gobiiformes</taxon>
        <taxon>Gobioidei</taxon>
        <taxon>Gobiidae</taxon>
        <taxon>Benthophilinae</taxon>
        <taxon>Neogobiini</taxon>
        <taxon>Neogobius</taxon>
    </lineage>
</organism>
<dbReference type="GO" id="GO:0005783">
    <property type="term" value="C:endoplasmic reticulum"/>
    <property type="evidence" value="ECO:0007669"/>
    <property type="project" value="TreeGrafter"/>
</dbReference>
<protein>
    <submittedName>
        <fullName evidence="1">Uncharacterized protein</fullName>
    </submittedName>
</protein>
<dbReference type="Proteomes" id="UP000694523">
    <property type="component" value="Unplaced"/>
</dbReference>
<evidence type="ECO:0000313" key="1">
    <source>
        <dbReference type="Ensembl" id="ENSNMLP00000039515.1"/>
    </source>
</evidence>
<accession>A0A8C6UPK7</accession>
<dbReference type="PANTHER" id="PTHR46424">
    <property type="entry name" value="UBX DOMAIN-CONTAINING PROTEIN 4"/>
    <property type="match status" value="1"/>
</dbReference>
<dbReference type="GO" id="GO:0036503">
    <property type="term" value="P:ERAD pathway"/>
    <property type="evidence" value="ECO:0007669"/>
    <property type="project" value="TreeGrafter"/>
</dbReference>
<name>A0A8C6UPK7_9GOBI</name>
<reference evidence="1" key="1">
    <citation type="submission" date="2025-08" db="UniProtKB">
        <authorList>
            <consortium name="Ensembl"/>
        </authorList>
    </citation>
    <scope>IDENTIFICATION</scope>
</reference>